<dbReference type="EMBL" id="DVGA01000115">
    <property type="protein sequence ID" value="HIQ79621.1"/>
    <property type="molecule type" value="Genomic_DNA"/>
</dbReference>
<protein>
    <submittedName>
        <fullName evidence="4">DUF4340 domain-containing protein</fullName>
    </submittedName>
</protein>
<reference evidence="4" key="1">
    <citation type="submission" date="2020-10" db="EMBL/GenBank/DDBJ databases">
        <authorList>
            <person name="Gilroy R."/>
        </authorList>
    </citation>
    <scope>NUCLEOTIDE SEQUENCE</scope>
    <source>
        <strain evidence="4">ChiBcolR7-354</strain>
    </source>
</reference>
<feature type="chain" id="PRO_5038963805" evidence="2">
    <location>
        <begin position="24"/>
        <end position="505"/>
    </location>
</feature>
<keyword evidence="2" id="KW-0732">Signal</keyword>
<gene>
    <name evidence="4" type="ORF">IAB77_10245</name>
</gene>
<evidence type="ECO:0000256" key="2">
    <source>
        <dbReference type="SAM" id="SignalP"/>
    </source>
</evidence>
<accession>A0A9D0ZHP7</accession>
<evidence type="ECO:0000313" key="4">
    <source>
        <dbReference type="EMBL" id="HIQ79621.1"/>
    </source>
</evidence>
<organism evidence="4 5">
    <name type="scientific">Candidatus Scatomorpha intestinavium</name>
    <dbReference type="NCBI Taxonomy" id="2840922"/>
    <lineage>
        <taxon>Bacteria</taxon>
        <taxon>Bacillati</taxon>
        <taxon>Bacillota</taxon>
        <taxon>Clostridia</taxon>
        <taxon>Eubacteriales</taxon>
        <taxon>Candidatus Scatomorpha</taxon>
    </lineage>
</organism>
<feature type="domain" description="DUF4340" evidence="3">
    <location>
        <begin position="70"/>
        <end position="259"/>
    </location>
</feature>
<evidence type="ECO:0000259" key="3">
    <source>
        <dbReference type="Pfam" id="PF14238"/>
    </source>
</evidence>
<feature type="compositionally biased region" description="Acidic residues" evidence="1">
    <location>
        <begin position="298"/>
        <end position="324"/>
    </location>
</feature>
<dbReference type="Proteomes" id="UP000824262">
    <property type="component" value="Unassembled WGS sequence"/>
</dbReference>
<proteinExistence type="predicted"/>
<name>A0A9D0ZHP7_9FIRM</name>
<dbReference type="AlphaFoldDB" id="A0A9D0ZHP7"/>
<feature type="signal peptide" evidence="2">
    <location>
        <begin position="1"/>
        <end position="23"/>
    </location>
</feature>
<evidence type="ECO:0000256" key="1">
    <source>
        <dbReference type="SAM" id="MobiDB-lite"/>
    </source>
</evidence>
<feature type="region of interest" description="Disordered" evidence="1">
    <location>
        <begin position="291"/>
        <end position="324"/>
    </location>
</feature>
<dbReference type="Pfam" id="PF14238">
    <property type="entry name" value="DUF4340"/>
    <property type="match status" value="1"/>
</dbReference>
<comment type="caution">
    <text evidence="4">The sequence shown here is derived from an EMBL/GenBank/DDBJ whole genome shotgun (WGS) entry which is preliminary data.</text>
</comment>
<reference evidence="4" key="2">
    <citation type="journal article" date="2021" name="PeerJ">
        <title>Extensive microbial diversity within the chicken gut microbiome revealed by metagenomics and culture.</title>
        <authorList>
            <person name="Gilroy R."/>
            <person name="Ravi A."/>
            <person name="Getino M."/>
            <person name="Pursley I."/>
            <person name="Horton D.L."/>
            <person name="Alikhan N.F."/>
            <person name="Baker D."/>
            <person name="Gharbi K."/>
            <person name="Hall N."/>
            <person name="Watson M."/>
            <person name="Adriaenssens E.M."/>
            <person name="Foster-Nyarko E."/>
            <person name="Jarju S."/>
            <person name="Secka A."/>
            <person name="Antonio M."/>
            <person name="Oren A."/>
            <person name="Chaudhuri R.R."/>
            <person name="La Ragione R."/>
            <person name="Hildebrand F."/>
            <person name="Pallen M.J."/>
        </authorList>
    </citation>
    <scope>NUCLEOTIDE SEQUENCE</scope>
    <source>
        <strain evidence="4">ChiBcolR7-354</strain>
    </source>
</reference>
<dbReference type="InterPro" id="IPR025641">
    <property type="entry name" value="DUF4340"/>
</dbReference>
<evidence type="ECO:0000313" key="5">
    <source>
        <dbReference type="Proteomes" id="UP000824262"/>
    </source>
</evidence>
<sequence>MKRKVRLIVLLCVLVVAVGAAVAVSTIEEQREAIRESGEVVLEIPTDDATALSWEYEDTSLSFRDEGEGWLYDGDEAFPVDDEKISELLEPFSAMSAAFTIEDVTDYGQYGLEDPLCTIEITAGGTDYTISVGDYSSLDYQRYVSTGDGNVYLVADDPMDYYSCTLDDLILNDTIPSFGGATAVSFEGEENYEIVRDESGEYSYRADDVYFTERGGEYVPLDTSKVDTYLQLINTLALDDYATYNATDEEIAEYGLDSPELTVTVEYPERDETGEETGESLTFALSVSRAAADKSSPWDEDEAEEAASDDDSAEATETPSDEDAVAYVRVGDSQIIYIITYDTFRSLMSASYNDLRHAEVLSAEFEDVAAIDITLEGEDYSITSELVEEDGEEQRVFYLGGEEISISSLESALTALSASEFTDEEPGGALEIALTATLVSDEAENGESAGDDAGEEAAAGPSIEIELYRVDGESCLAVVDGESFALVPRSSAVYLIEAVNAIVLG</sequence>